<name>A0ABQ1TF44_9BACT</name>
<evidence type="ECO:0000313" key="2">
    <source>
        <dbReference type="Proteomes" id="UP000632273"/>
    </source>
</evidence>
<sequence>MPTDPSNPDANLRSTKDILSGNLHAALIEAPIVIDSWITALRTFGVTGGNDMVEELQNLKTYLNDKDTDRISGSLQRLGESTTKAADQAGDEYKEQLQQLGQVLLRAADGVKAPLNSPE</sequence>
<comment type="caution">
    <text evidence="1">The sequence shown here is derived from an EMBL/GenBank/DDBJ whole genome shotgun (WGS) entry which is preliminary data.</text>
</comment>
<reference evidence="2" key="1">
    <citation type="journal article" date="2019" name="Int. J. Syst. Evol. Microbiol.">
        <title>The Global Catalogue of Microorganisms (GCM) 10K type strain sequencing project: providing services to taxonomists for standard genome sequencing and annotation.</title>
        <authorList>
            <consortium name="The Broad Institute Genomics Platform"/>
            <consortium name="The Broad Institute Genome Sequencing Center for Infectious Disease"/>
            <person name="Wu L."/>
            <person name="Ma J."/>
        </authorList>
    </citation>
    <scope>NUCLEOTIDE SEQUENCE [LARGE SCALE GENOMIC DNA]</scope>
    <source>
        <strain evidence="2">CGMCC 1.15197</strain>
    </source>
</reference>
<gene>
    <name evidence="1" type="ORF">GCM10011383_00840</name>
</gene>
<dbReference type="RefSeq" id="WP_188809893.1">
    <property type="nucleotide sequence ID" value="NZ_BMHT01000001.1"/>
</dbReference>
<proteinExistence type="predicted"/>
<organism evidence="1 2">
    <name type="scientific">Hymenobacter cavernae</name>
    <dbReference type="NCBI Taxonomy" id="2044852"/>
    <lineage>
        <taxon>Bacteria</taxon>
        <taxon>Pseudomonadati</taxon>
        <taxon>Bacteroidota</taxon>
        <taxon>Cytophagia</taxon>
        <taxon>Cytophagales</taxon>
        <taxon>Hymenobacteraceae</taxon>
        <taxon>Hymenobacter</taxon>
    </lineage>
</organism>
<dbReference type="Proteomes" id="UP000632273">
    <property type="component" value="Unassembled WGS sequence"/>
</dbReference>
<accession>A0ABQ1TF44</accession>
<protein>
    <submittedName>
        <fullName evidence="1">Uncharacterized protein</fullName>
    </submittedName>
</protein>
<evidence type="ECO:0000313" key="1">
    <source>
        <dbReference type="EMBL" id="GGE93991.1"/>
    </source>
</evidence>
<dbReference type="EMBL" id="BMHT01000001">
    <property type="protein sequence ID" value="GGE93991.1"/>
    <property type="molecule type" value="Genomic_DNA"/>
</dbReference>
<keyword evidence="2" id="KW-1185">Reference proteome</keyword>